<sequence length="205" mass="22955">MNLYKTMFYLLGLFTISFGITLTIKADLGAGAWDALNVGLSTTVGLTVGTWVIIVGAILIFVNAFLLQKRPDFLAFITVFLVGFFIDFWLVYALKDWFPEGFYLKLVLLLLGLFILSLGIATYLQANYPLIPIDNFMMAIRERFNLRLSLAKTIGELTALVMAFIFQGPIGIGTIIITFAIGPCIQFFFPKMEALFTRFIQKTAS</sequence>
<keyword evidence="3" id="KW-1185">Reference proteome</keyword>
<gene>
    <name evidence="2" type="ORF">WAK64_20140</name>
</gene>
<keyword evidence="1" id="KW-1133">Transmembrane helix</keyword>
<evidence type="ECO:0000313" key="2">
    <source>
        <dbReference type="EMBL" id="MEI5909352.1"/>
    </source>
</evidence>
<feature type="transmembrane region" description="Helical" evidence="1">
    <location>
        <begin position="106"/>
        <end position="124"/>
    </location>
</feature>
<feature type="transmembrane region" description="Helical" evidence="1">
    <location>
        <begin position="7"/>
        <end position="24"/>
    </location>
</feature>
<dbReference type="InterPro" id="IPR038750">
    <property type="entry name" value="YczE/YyaS-like"/>
</dbReference>
<feature type="transmembrane region" description="Helical" evidence="1">
    <location>
        <begin position="172"/>
        <end position="189"/>
    </location>
</feature>
<reference evidence="2 3" key="1">
    <citation type="journal article" date="2018" name="J. Microbiol.">
        <title>Bacillus spongiae sp. nov., isolated from sponge of Jeju Island.</title>
        <authorList>
            <person name="Lee G.E."/>
            <person name="Im W.T."/>
            <person name="Park J.S."/>
        </authorList>
    </citation>
    <scope>NUCLEOTIDE SEQUENCE [LARGE SCALE GENOMIC DNA]</scope>
    <source>
        <strain evidence="2 3">135PIL107-10</strain>
    </source>
</reference>
<feature type="transmembrane region" description="Helical" evidence="1">
    <location>
        <begin position="144"/>
        <end position="166"/>
    </location>
</feature>
<proteinExistence type="predicted"/>
<dbReference type="RefSeq" id="WP_336588796.1">
    <property type="nucleotide sequence ID" value="NZ_JBBAXC010000024.1"/>
</dbReference>
<name>A0ABU8HJ95_9BACI</name>
<dbReference type="Proteomes" id="UP001312865">
    <property type="component" value="Unassembled WGS sequence"/>
</dbReference>
<comment type="caution">
    <text evidence="2">The sequence shown here is derived from an EMBL/GenBank/DDBJ whole genome shotgun (WGS) entry which is preliminary data.</text>
</comment>
<protein>
    <submittedName>
        <fullName evidence="2">DUF6198 family protein</fullName>
    </submittedName>
</protein>
<dbReference type="EMBL" id="JBBAXC010000024">
    <property type="protein sequence ID" value="MEI5909352.1"/>
    <property type="molecule type" value="Genomic_DNA"/>
</dbReference>
<dbReference type="Pfam" id="PF19700">
    <property type="entry name" value="DUF6198"/>
    <property type="match status" value="1"/>
</dbReference>
<organism evidence="2 3">
    <name type="scientific">Bacillus spongiae</name>
    <dbReference type="NCBI Taxonomy" id="2683610"/>
    <lineage>
        <taxon>Bacteria</taxon>
        <taxon>Bacillati</taxon>
        <taxon>Bacillota</taxon>
        <taxon>Bacilli</taxon>
        <taxon>Bacillales</taxon>
        <taxon>Bacillaceae</taxon>
        <taxon>Bacillus</taxon>
    </lineage>
</organism>
<accession>A0ABU8HJ95</accession>
<dbReference type="PANTHER" id="PTHR40078:SF1">
    <property type="entry name" value="INTEGRAL MEMBRANE PROTEIN"/>
    <property type="match status" value="1"/>
</dbReference>
<keyword evidence="1" id="KW-0812">Transmembrane</keyword>
<evidence type="ECO:0000313" key="3">
    <source>
        <dbReference type="Proteomes" id="UP001312865"/>
    </source>
</evidence>
<feature type="transmembrane region" description="Helical" evidence="1">
    <location>
        <begin position="44"/>
        <end position="66"/>
    </location>
</feature>
<keyword evidence="1" id="KW-0472">Membrane</keyword>
<dbReference type="PANTHER" id="PTHR40078">
    <property type="entry name" value="INTEGRAL MEMBRANE PROTEIN-RELATED"/>
    <property type="match status" value="1"/>
</dbReference>
<evidence type="ECO:0000256" key="1">
    <source>
        <dbReference type="SAM" id="Phobius"/>
    </source>
</evidence>
<feature type="transmembrane region" description="Helical" evidence="1">
    <location>
        <begin position="73"/>
        <end position="94"/>
    </location>
</feature>